<evidence type="ECO:0000313" key="5">
    <source>
        <dbReference type="EMBL" id="AYO31892.1"/>
    </source>
</evidence>
<dbReference type="Pfam" id="PF02682">
    <property type="entry name" value="CT_C_D"/>
    <property type="match status" value="1"/>
</dbReference>
<dbReference type="KEGG" id="bacg:D2962_15915"/>
<keyword evidence="2 5" id="KW-0378">Hydrolase</keyword>
<evidence type="ECO:0000256" key="3">
    <source>
        <dbReference type="ARBA" id="ARBA00022840"/>
    </source>
</evidence>
<dbReference type="RefSeq" id="WP_122015557.1">
    <property type="nucleotide sequence ID" value="NZ_CP033169.1"/>
</dbReference>
<name>A0A3G2R8S8_9FIRM</name>
<feature type="domain" description="Carboxyltransferase" evidence="4">
    <location>
        <begin position="5"/>
        <end position="205"/>
    </location>
</feature>
<proteinExistence type="predicted"/>
<protein>
    <submittedName>
        <fullName evidence="5">5-oxoprolinase subunit PxpB</fullName>
        <ecNumber evidence="5">3.5.2.9</ecNumber>
    </submittedName>
</protein>
<dbReference type="InterPro" id="IPR029000">
    <property type="entry name" value="Cyclophilin-like_dom_sf"/>
</dbReference>
<evidence type="ECO:0000256" key="1">
    <source>
        <dbReference type="ARBA" id="ARBA00022741"/>
    </source>
</evidence>
<dbReference type="SUPFAM" id="SSF160467">
    <property type="entry name" value="PH0987 N-terminal domain-like"/>
    <property type="match status" value="1"/>
</dbReference>
<reference evidence="5 6" key="1">
    <citation type="submission" date="2018-10" db="EMBL/GenBank/DDBJ databases">
        <authorList>
            <person name="Zhang X."/>
        </authorList>
    </citation>
    <scope>NUCLEOTIDE SEQUENCE [LARGE SCALE GENOMIC DNA]</scope>
    <source>
        <strain evidence="5 6">SK-G1</strain>
    </source>
</reference>
<gene>
    <name evidence="5" type="primary">pxpB</name>
    <name evidence="5" type="ORF">D2962_15915</name>
</gene>
<sequence length="242" mass="27130">MYKIPRILPAGDKAVVVEYGNEISEECNKRVLNLYSALKRQDVTGITSIIPTYRSLLIKYEPLKLTVDDLTALIAKSDMSTSVEEFKPKVIEIPVAYGGDFGPDLEFVAEYHNMTPEEVIKIHTGSAYRIYMLGFTMGFAYLGGMSEKIATPRLEKPRTEIPAGSVGIAGSQTGIYPVTSPGGWRLIGKTPVKLYDPHREKPILLEAGNYIKFVRITPDEFHEIEQQVNRNAYEVKTYNYDG</sequence>
<dbReference type="GO" id="GO:0005524">
    <property type="term" value="F:ATP binding"/>
    <property type="evidence" value="ECO:0007669"/>
    <property type="project" value="UniProtKB-KW"/>
</dbReference>
<evidence type="ECO:0000313" key="6">
    <source>
        <dbReference type="Proteomes" id="UP000280960"/>
    </source>
</evidence>
<dbReference type="NCBIfam" id="TIGR00370">
    <property type="entry name" value="5-oxoprolinase subunit PxpB"/>
    <property type="match status" value="1"/>
</dbReference>
<keyword evidence="3" id="KW-0067">ATP-binding</keyword>
<dbReference type="InterPro" id="IPR003833">
    <property type="entry name" value="CT_C_D"/>
</dbReference>
<dbReference type="AlphaFoldDB" id="A0A3G2R8S8"/>
<dbReference type="Gene3D" id="3.30.1360.40">
    <property type="match status" value="1"/>
</dbReference>
<dbReference type="PANTHER" id="PTHR34698">
    <property type="entry name" value="5-OXOPROLINASE SUBUNIT B"/>
    <property type="match status" value="1"/>
</dbReference>
<keyword evidence="1" id="KW-0547">Nucleotide-binding</keyword>
<evidence type="ECO:0000256" key="2">
    <source>
        <dbReference type="ARBA" id="ARBA00022801"/>
    </source>
</evidence>
<accession>A0A3G2R8S8</accession>
<dbReference type="PANTHER" id="PTHR34698:SF2">
    <property type="entry name" value="5-OXOPROLINASE SUBUNIT B"/>
    <property type="match status" value="1"/>
</dbReference>
<dbReference type="SMART" id="SM00796">
    <property type="entry name" value="AHS1"/>
    <property type="match status" value="1"/>
</dbReference>
<dbReference type="InterPro" id="IPR010016">
    <property type="entry name" value="PxpB"/>
</dbReference>
<evidence type="ECO:0000259" key="4">
    <source>
        <dbReference type="SMART" id="SM00796"/>
    </source>
</evidence>
<organism evidence="5 6">
    <name type="scientific">Biomaibacter acetigenes</name>
    <dbReference type="NCBI Taxonomy" id="2316383"/>
    <lineage>
        <taxon>Bacteria</taxon>
        <taxon>Bacillati</taxon>
        <taxon>Bacillota</taxon>
        <taxon>Clostridia</taxon>
        <taxon>Thermosediminibacterales</taxon>
        <taxon>Tepidanaerobacteraceae</taxon>
        <taxon>Biomaibacter</taxon>
    </lineage>
</organism>
<dbReference type="EMBL" id="CP033169">
    <property type="protein sequence ID" value="AYO31892.1"/>
    <property type="molecule type" value="Genomic_DNA"/>
</dbReference>
<keyword evidence="6" id="KW-1185">Reference proteome</keyword>
<dbReference type="EC" id="3.5.2.9" evidence="5"/>
<dbReference type="Gene3D" id="2.40.100.10">
    <property type="entry name" value="Cyclophilin-like"/>
    <property type="match status" value="1"/>
</dbReference>
<dbReference type="Proteomes" id="UP000280960">
    <property type="component" value="Chromosome"/>
</dbReference>
<dbReference type="GO" id="GO:0017168">
    <property type="term" value="F:5-oxoprolinase (ATP-hydrolyzing) activity"/>
    <property type="evidence" value="ECO:0007669"/>
    <property type="project" value="UniProtKB-EC"/>
</dbReference>
<dbReference type="SUPFAM" id="SSF50891">
    <property type="entry name" value="Cyclophilin-like"/>
    <property type="match status" value="1"/>
</dbReference>